<protein>
    <submittedName>
        <fullName evidence="1">Uncharacterized protein</fullName>
    </submittedName>
</protein>
<dbReference type="Proteomes" id="UP000009183">
    <property type="component" value="Chromosome 12"/>
</dbReference>
<organism evidence="1 2">
    <name type="scientific">Vitis vinifera</name>
    <name type="common">Grape</name>
    <dbReference type="NCBI Taxonomy" id="29760"/>
    <lineage>
        <taxon>Eukaryota</taxon>
        <taxon>Viridiplantae</taxon>
        <taxon>Streptophyta</taxon>
        <taxon>Embryophyta</taxon>
        <taxon>Tracheophyta</taxon>
        <taxon>Spermatophyta</taxon>
        <taxon>Magnoliopsida</taxon>
        <taxon>eudicotyledons</taxon>
        <taxon>Gunneridae</taxon>
        <taxon>Pentapetalae</taxon>
        <taxon>rosids</taxon>
        <taxon>Vitales</taxon>
        <taxon>Vitaceae</taxon>
        <taxon>Viteae</taxon>
        <taxon>Vitis</taxon>
    </lineage>
</organism>
<sequence>MDCVMKEIYQALKHKVLLVFLWSLKYNNLDFRRLKILNSH</sequence>
<evidence type="ECO:0000313" key="2">
    <source>
        <dbReference type="Proteomes" id="UP000009183"/>
    </source>
</evidence>
<name>D7T067_VITVI</name>
<gene>
    <name evidence="1" type="ordered locus">VIT_12s0034g00730</name>
</gene>
<proteinExistence type="predicted"/>
<accession>D7T067</accession>
<dbReference type="PaxDb" id="29760-VIT_12s0034g00730.t01"/>
<evidence type="ECO:0000313" key="1">
    <source>
        <dbReference type="EMBL" id="CBI23896.3"/>
    </source>
</evidence>
<dbReference type="InParanoid" id="D7T067"/>
<dbReference type="AlphaFoldDB" id="D7T067"/>
<dbReference type="HOGENOM" id="CLU_3300409_0_0_1"/>
<keyword evidence="2" id="KW-1185">Reference proteome</keyword>
<reference evidence="2" key="1">
    <citation type="journal article" date="2007" name="Nature">
        <title>The grapevine genome sequence suggests ancestral hexaploidization in major angiosperm phyla.</title>
        <authorList>
            <consortium name="The French-Italian Public Consortium for Grapevine Genome Characterization."/>
            <person name="Jaillon O."/>
            <person name="Aury J.-M."/>
            <person name="Noel B."/>
            <person name="Policriti A."/>
            <person name="Clepet C."/>
            <person name="Casagrande A."/>
            <person name="Choisne N."/>
            <person name="Aubourg S."/>
            <person name="Vitulo N."/>
            <person name="Jubin C."/>
            <person name="Vezzi A."/>
            <person name="Legeai F."/>
            <person name="Hugueney P."/>
            <person name="Dasilva C."/>
            <person name="Horner D."/>
            <person name="Mica E."/>
            <person name="Jublot D."/>
            <person name="Poulain J."/>
            <person name="Bruyere C."/>
            <person name="Billault A."/>
            <person name="Segurens B."/>
            <person name="Gouyvenoux M."/>
            <person name="Ugarte E."/>
            <person name="Cattonaro F."/>
            <person name="Anthouard V."/>
            <person name="Vico V."/>
            <person name="Del Fabbro C."/>
            <person name="Alaux M."/>
            <person name="Di Gaspero G."/>
            <person name="Dumas V."/>
            <person name="Felice N."/>
            <person name="Paillard S."/>
            <person name="Juman I."/>
            <person name="Moroldo M."/>
            <person name="Scalabrin S."/>
            <person name="Canaguier A."/>
            <person name="Le Clainche I."/>
            <person name="Malacrida G."/>
            <person name="Durand E."/>
            <person name="Pesole G."/>
            <person name="Laucou V."/>
            <person name="Chatelet P."/>
            <person name="Merdinoglu D."/>
            <person name="Delledonne M."/>
            <person name="Pezzotti M."/>
            <person name="Lecharny A."/>
            <person name="Scarpelli C."/>
            <person name="Artiguenave F."/>
            <person name="Pe M.E."/>
            <person name="Valle G."/>
            <person name="Morgante M."/>
            <person name="Caboche M."/>
            <person name="Adam-Blondon A.-F."/>
            <person name="Weissenbach J."/>
            <person name="Quetier F."/>
            <person name="Wincker P."/>
        </authorList>
    </citation>
    <scope>NUCLEOTIDE SEQUENCE [LARGE SCALE GENOMIC DNA]</scope>
    <source>
        <strain evidence="2">cv. Pinot noir / PN40024</strain>
    </source>
</reference>
<dbReference type="EMBL" id="FN595497">
    <property type="protein sequence ID" value="CBI23896.3"/>
    <property type="molecule type" value="Genomic_DNA"/>
</dbReference>